<evidence type="ECO:0000256" key="2">
    <source>
        <dbReference type="ARBA" id="ARBA00012438"/>
    </source>
</evidence>
<keyword evidence="6" id="KW-0175">Coiled coil</keyword>
<dbReference type="SMART" id="SM00091">
    <property type="entry name" value="PAS"/>
    <property type="match status" value="4"/>
</dbReference>
<feature type="compositionally biased region" description="Polar residues" evidence="7">
    <location>
        <begin position="82"/>
        <end position="92"/>
    </location>
</feature>
<dbReference type="InterPro" id="IPR036890">
    <property type="entry name" value="HATPase_C_sf"/>
</dbReference>
<evidence type="ECO:0000256" key="7">
    <source>
        <dbReference type="SAM" id="MobiDB-lite"/>
    </source>
</evidence>
<dbReference type="InterPro" id="IPR003661">
    <property type="entry name" value="HisK_dim/P_dom"/>
</dbReference>
<feature type="domain" description="PAS" evidence="9">
    <location>
        <begin position="583"/>
        <end position="658"/>
    </location>
</feature>
<evidence type="ECO:0000256" key="4">
    <source>
        <dbReference type="ARBA" id="ARBA00022679"/>
    </source>
</evidence>
<dbReference type="SUPFAM" id="SSF55781">
    <property type="entry name" value="GAF domain-like"/>
    <property type="match status" value="1"/>
</dbReference>
<dbReference type="InterPro" id="IPR000700">
    <property type="entry name" value="PAS-assoc_C"/>
</dbReference>
<dbReference type="InterPro" id="IPR029016">
    <property type="entry name" value="GAF-like_dom_sf"/>
</dbReference>
<feature type="region of interest" description="Disordered" evidence="7">
    <location>
        <begin position="74"/>
        <end position="107"/>
    </location>
</feature>
<dbReference type="CDD" id="cd00130">
    <property type="entry name" value="PAS"/>
    <property type="match status" value="3"/>
</dbReference>
<dbReference type="PROSITE" id="PS50113">
    <property type="entry name" value="PAC"/>
    <property type="match status" value="1"/>
</dbReference>
<dbReference type="SMART" id="SM00086">
    <property type="entry name" value="PAC"/>
    <property type="match status" value="2"/>
</dbReference>
<keyword evidence="12" id="KW-1185">Reference proteome</keyword>
<keyword evidence="5" id="KW-0418">Kinase</keyword>
<feature type="domain" description="Histidine kinase" evidence="8">
    <location>
        <begin position="715"/>
        <end position="928"/>
    </location>
</feature>
<dbReference type="Pfam" id="PF00512">
    <property type="entry name" value="HisKA"/>
    <property type="match status" value="1"/>
</dbReference>
<dbReference type="PROSITE" id="PS50112">
    <property type="entry name" value="PAS"/>
    <property type="match status" value="3"/>
</dbReference>
<dbReference type="Gene3D" id="3.30.565.10">
    <property type="entry name" value="Histidine kinase-like ATPase, C-terminal domain"/>
    <property type="match status" value="1"/>
</dbReference>
<dbReference type="NCBIfam" id="TIGR00229">
    <property type="entry name" value="sensory_box"/>
    <property type="match status" value="2"/>
</dbReference>
<name>A0A202EBP4_9EURY</name>
<evidence type="ECO:0000259" key="9">
    <source>
        <dbReference type="PROSITE" id="PS50112"/>
    </source>
</evidence>
<dbReference type="SUPFAM" id="SSF47384">
    <property type="entry name" value="Homodimeric domain of signal transducing histidine kinase"/>
    <property type="match status" value="1"/>
</dbReference>
<dbReference type="CDD" id="cd00082">
    <property type="entry name" value="HisKA"/>
    <property type="match status" value="1"/>
</dbReference>
<dbReference type="Gene3D" id="3.30.450.20">
    <property type="entry name" value="PAS domain"/>
    <property type="match status" value="4"/>
</dbReference>
<evidence type="ECO:0000256" key="5">
    <source>
        <dbReference type="ARBA" id="ARBA00022777"/>
    </source>
</evidence>
<dbReference type="InterPro" id="IPR013656">
    <property type="entry name" value="PAS_4"/>
</dbReference>
<sequence>MSERAESTDSTFWTAGEDHGGLAGYRALVELVDGGVVQCSADGRLVALDETFLELTTDARERLLGEPVSAVFDSRRDGEAGSDSTVSHSSEFPSDFLADDTTDTEPIPIDVRTADGDRIPCTIRLKRFSAADDDDPNYFVGIVDPVESAHTDEQPDQSLAIAQSPLSSVLEEADVGVFVLDSNVDIAWINETAERYFGLERSAVIGRDKRAVIAAQLEDRIADFSTFRDTVTATYDDNTYVEQFECRVLPGDDREPRWLEHRSHPIESGPYAGGRIELYYDVTDRRRRTYQLRRLNEAVTDWLEATSEVDAAERACHSLRDVLDLEVNGVFRYDPDAQALSPIAISEPGKALFDEPPTFERGEGIAWRVYESGTPEIYDDVRSDPDVYNLETRIRSEIILPIGEYGIIIAGSEQPGAFDRGDLSLLKIAASSLESTFNRIENERQLERERGQMEKLLRTAPVAIAVTDADGEIVRANRHATDLPGFPTQQAVNSEETPTLYDADGDPLPPERTPAARALARGEPVIDVEIAAEDATGERTWFIVNAAPIFDAEGAVERVITVGEDITKLKTHQRQLERRKSELETELSEILGRISDAFYALDEDCRFTHVNDRAGALLQRSPDELRGRHLSEVYDESSDTESDADRIQQQFHDALTSQERVSFESYDATADAWLEFNAYPSETGLSVYFRDVTERKTYERQLEASNERLEQFAYAASHDLQEPLRMVSSYLRLIEQRYGDDLDADGVEFLEYATDGADRMRAMIDGLLTYSRVETQGNSLEPVDLEQVLADVREDMQFRIAETNAEVRTSSLPTVRGDSDQLRQVFQNLLSNAIEYSGDEPPKIDISSERVGSEWHLAVTDHGIGIESDDTERVFEVFQRLHSRDTHDGTGIGLAVCKRIVERHGGEIGIDTEPGVGTTISLTLPAVESDAGQE</sequence>
<dbReference type="EC" id="2.7.13.3" evidence="2"/>
<dbReference type="SUPFAM" id="SSF55874">
    <property type="entry name" value="ATPase domain of HSP90 chaperone/DNA topoisomerase II/histidine kinase"/>
    <property type="match status" value="1"/>
</dbReference>
<dbReference type="InterPro" id="IPR001610">
    <property type="entry name" value="PAC"/>
</dbReference>
<dbReference type="RefSeq" id="WP_087713875.1">
    <property type="nucleotide sequence ID" value="NZ_MWPH01000001.1"/>
</dbReference>
<dbReference type="SMART" id="SM00388">
    <property type="entry name" value="HisKA"/>
    <property type="match status" value="1"/>
</dbReference>
<dbReference type="InterPro" id="IPR000014">
    <property type="entry name" value="PAS"/>
</dbReference>
<dbReference type="InterPro" id="IPR003594">
    <property type="entry name" value="HATPase_dom"/>
</dbReference>
<dbReference type="InterPro" id="IPR036097">
    <property type="entry name" value="HisK_dim/P_sf"/>
</dbReference>
<evidence type="ECO:0000313" key="11">
    <source>
        <dbReference type="EMBL" id="OVE85703.1"/>
    </source>
</evidence>
<organism evidence="11 12">
    <name type="scientific">Natronolimnobius baerhuensis</name>
    <dbReference type="NCBI Taxonomy" id="253108"/>
    <lineage>
        <taxon>Archaea</taxon>
        <taxon>Methanobacteriati</taxon>
        <taxon>Methanobacteriota</taxon>
        <taxon>Stenosarchaea group</taxon>
        <taxon>Halobacteria</taxon>
        <taxon>Halobacteriales</taxon>
        <taxon>Natrialbaceae</taxon>
        <taxon>Natronolimnobius</taxon>
    </lineage>
</organism>
<dbReference type="InterPro" id="IPR004358">
    <property type="entry name" value="Sig_transdc_His_kin-like_C"/>
</dbReference>
<comment type="caution">
    <text evidence="11">The sequence shown here is derived from an EMBL/GenBank/DDBJ whole genome shotgun (WGS) entry which is preliminary data.</text>
</comment>
<feature type="domain" description="PAC" evidence="10">
    <location>
        <begin position="526"/>
        <end position="578"/>
    </location>
</feature>
<keyword evidence="3" id="KW-0597">Phosphoprotein</keyword>
<dbReference type="PANTHER" id="PTHR43304:SF1">
    <property type="entry name" value="PAC DOMAIN-CONTAINING PROTEIN"/>
    <property type="match status" value="1"/>
</dbReference>
<dbReference type="Pfam" id="PF02518">
    <property type="entry name" value="HATPase_c"/>
    <property type="match status" value="1"/>
</dbReference>
<dbReference type="Gene3D" id="3.30.450.40">
    <property type="match status" value="1"/>
</dbReference>
<dbReference type="Pfam" id="PF08448">
    <property type="entry name" value="PAS_4"/>
    <property type="match status" value="3"/>
</dbReference>
<proteinExistence type="predicted"/>
<dbReference type="Proteomes" id="UP000196084">
    <property type="component" value="Unassembled WGS sequence"/>
</dbReference>
<feature type="domain" description="PAS" evidence="9">
    <location>
        <begin position="449"/>
        <end position="493"/>
    </location>
</feature>
<dbReference type="SUPFAM" id="SSF55785">
    <property type="entry name" value="PYP-like sensor domain (PAS domain)"/>
    <property type="match status" value="3"/>
</dbReference>
<dbReference type="PANTHER" id="PTHR43304">
    <property type="entry name" value="PHYTOCHROME-LIKE PROTEIN CPH1"/>
    <property type="match status" value="1"/>
</dbReference>
<dbReference type="SMART" id="SM00387">
    <property type="entry name" value="HATPase_c"/>
    <property type="match status" value="1"/>
</dbReference>
<evidence type="ECO:0000259" key="10">
    <source>
        <dbReference type="PROSITE" id="PS50113"/>
    </source>
</evidence>
<dbReference type="Gene3D" id="1.10.287.130">
    <property type="match status" value="1"/>
</dbReference>
<evidence type="ECO:0000256" key="3">
    <source>
        <dbReference type="ARBA" id="ARBA00022553"/>
    </source>
</evidence>
<comment type="catalytic activity">
    <reaction evidence="1">
        <text>ATP + protein L-histidine = ADP + protein N-phospho-L-histidine.</text>
        <dbReference type="EC" id="2.7.13.3"/>
    </reaction>
</comment>
<dbReference type="InterPro" id="IPR005467">
    <property type="entry name" value="His_kinase_dom"/>
</dbReference>
<dbReference type="PRINTS" id="PR00344">
    <property type="entry name" value="BCTRLSENSOR"/>
</dbReference>
<evidence type="ECO:0000256" key="6">
    <source>
        <dbReference type="SAM" id="Coils"/>
    </source>
</evidence>
<dbReference type="FunFam" id="3.30.565.10:FF:000006">
    <property type="entry name" value="Sensor histidine kinase WalK"/>
    <property type="match status" value="1"/>
</dbReference>
<accession>A0A202EBP4</accession>
<dbReference type="PROSITE" id="PS50109">
    <property type="entry name" value="HIS_KIN"/>
    <property type="match status" value="1"/>
</dbReference>
<dbReference type="InterPro" id="IPR035965">
    <property type="entry name" value="PAS-like_dom_sf"/>
</dbReference>
<dbReference type="EMBL" id="MWPH01000001">
    <property type="protein sequence ID" value="OVE85703.1"/>
    <property type="molecule type" value="Genomic_DNA"/>
</dbReference>
<dbReference type="Pfam" id="PF13185">
    <property type="entry name" value="GAF_2"/>
    <property type="match status" value="1"/>
</dbReference>
<feature type="coiled-coil region" evidence="6">
    <location>
        <begin position="566"/>
        <end position="593"/>
    </location>
</feature>
<dbReference type="AlphaFoldDB" id="A0A202EBP4"/>
<reference evidence="11 12" key="1">
    <citation type="submission" date="2017-02" db="EMBL/GenBank/DDBJ databases">
        <title>Natronthermophilus aegyptiacus gen. nov.,sp. nov., an aerobic, extremely halophilic alkalithermophilic archaeon isolated from the athalassohaline Wadi An Natrun, Egypt.</title>
        <authorList>
            <person name="Zhao B."/>
        </authorList>
    </citation>
    <scope>NUCLEOTIDE SEQUENCE [LARGE SCALE GENOMIC DNA]</scope>
    <source>
        <strain evidence="11 12">CGMCC 1.3597</strain>
    </source>
</reference>
<dbReference type="GO" id="GO:0000155">
    <property type="term" value="F:phosphorelay sensor kinase activity"/>
    <property type="evidence" value="ECO:0007669"/>
    <property type="project" value="InterPro"/>
</dbReference>
<feature type="coiled-coil region" evidence="6">
    <location>
        <begin position="430"/>
        <end position="459"/>
    </location>
</feature>
<dbReference type="InterPro" id="IPR052162">
    <property type="entry name" value="Sensor_kinase/Photoreceptor"/>
</dbReference>
<gene>
    <name evidence="11" type="ORF">B2G88_02480</name>
</gene>
<evidence type="ECO:0000256" key="1">
    <source>
        <dbReference type="ARBA" id="ARBA00000085"/>
    </source>
</evidence>
<feature type="domain" description="PAS" evidence="9">
    <location>
        <begin position="162"/>
        <end position="207"/>
    </location>
</feature>
<evidence type="ECO:0000313" key="12">
    <source>
        <dbReference type="Proteomes" id="UP000196084"/>
    </source>
</evidence>
<dbReference type="Pfam" id="PF13426">
    <property type="entry name" value="PAS_9"/>
    <property type="match status" value="1"/>
</dbReference>
<evidence type="ECO:0000259" key="8">
    <source>
        <dbReference type="PROSITE" id="PS50109"/>
    </source>
</evidence>
<keyword evidence="4" id="KW-0808">Transferase</keyword>
<dbReference type="OrthoDB" id="342253at2157"/>
<dbReference type="InterPro" id="IPR003018">
    <property type="entry name" value="GAF"/>
</dbReference>
<protein>
    <recommendedName>
        <fullName evidence="2">histidine kinase</fullName>
        <ecNumber evidence="2">2.7.13.3</ecNumber>
    </recommendedName>
</protein>